<dbReference type="EMBL" id="BLXT01004521">
    <property type="protein sequence ID" value="GFO13990.1"/>
    <property type="molecule type" value="Genomic_DNA"/>
</dbReference>
<evidence type="ECO:0000313" key="2">
    <source>
        <dbReference type="Proteomes" id="UP000735302"/>
    </source>
</evidence>
<accession>A0AAV4B056</accession>
<organism evidence="1 2">
    <name type="scientific">Plakobranchus ocellatus</name>
    <dbReference type="NCBI Taxonomy" id="259542"/>
    <lineage>
        <taxon>Eukaryota</taxon>
        <taxon>Metazoa</taxon>
        <taxon>Spiralia</taxon>
        <taxon>Lophotrochozoa</taxon>
        <taxon>Mollusca</taxon>
        <taxon>Gastropoda</taxon>
        <taxon>Heterobranchia</taxon>
        <taxon>Euthyneura</taxon>
        <taxon>Panpulmonata</taxon>
        <taxon>Sacoglossa</taxon>
        <taxon>Placobranchoidea</taxon>
        <taxon>Plakobranchidae</taxon>
        <taxon>Plakobranchus</taxon>
    </lineage>
</organism>
<dbReference type="AlphaFoldDB" id="A0AAV4B056"/>
<gene>
    <name evidence="1" type="ORF">PoB_004049500</name>
</gene>
<protein>
    <recommendedName>
        <fullName evidence="3">FZ domain-containing protein</fullName>
    </recommendedName>
</protein>
<dbReference type="Proteomes" id="UP000735302">
    <property type="component" value="Unassembled WGS sequence"/>
</dbReference>
<reference evidence="1 2" key="1">
    <citation type="journal article" date="2021" name="Elife">
        <title>Chloroplast acquisition without the gene transfer in kleptoplastic sea slugs, Plakobranchus ocellatus.</title>
        <authorList>
            <person name="Maeda T."/>
            <person name="Takahashi S."/>
            <person name="Yoshida T."/>
            <person name="Shimamura S."/>
            <person name="Takaki Y."/>
            <person name="Nagai Y."/>
            <person name="Toyoda A."/>
            <person name="Suzuki Y."/>
            <person name="Arimoto A."/>
            <person name="Ishii H."/>
            <person name="Satoh N."/>
            <person name="Nishiyama T."/>
            <person name="Hasebe M."/>
            <person name="Maruyama T."/>
            <person name="Minagawa J."/>
            <person name="Obokata J."/>
            <person name="Shigenobu S."/>
        </authorList>
    </citation>
    <scope>NUCLEOTIDE SEQUENCE [LARGE SCALE GENOMIC DNA]</scope>
</reference>
<proteinExistence type="predicted"/>
<keyword evidence="2" id="KW-1185">Reference proteome</keyword>
<evidence type="ECO:0008006" key="3">
    <source>
        <dbReference type="Google" id="ProtNLM"/>
    </source>
</evidence>
<name>A0AAV4B056_9GAST</name>
<comment type="caution">
    <text evidence="1">The sequence shown here is derived from an EMBL/GenBank/DDBJ whole genome shotgun (WGS) entry which is preliminary data.</text>
</comment>
<evidence type="ECO:0000313" key="1">
    <source>
        <dbReference type="EMBL" id="GFO13990.1"/>
    </source>
</evidence>
<sequence>MNFLITRHLSDTALRGHWASPLITLPTSCREKPIEKIKIIAYSSLTATDCAAKDQLESDNVTGIPRTATKEVKMCGQDLPSCLIIQISAFLDHGQLVPLAFCPLMTGLCKELNWESYNYNKPEAGGRVLQHSSC</sequence>